<reference evidence="1" key="2">
    <citation type="journal article" date="2022" name="Microbiol. Resour. Announc.">
        <title>Metagenome Sequencing to Explore Phylogenomics of Terrestrial Cyanobacteria.</title>
        <authorList>
            <person name="Ward R.D."/>
            <person name="Stajich J.E."/>
            <person name="Johansen J.R."/>
            <person name="Huntemann M."/>
            <person name="Clum A."/>
            <person name="Foster B."/>
            <person name="Foster B."/>
            <person name="Roux S."/>
            <person name="Palaniappan K."/>
            <person name="Varghese N."/>
            <person name="Mukherjee S."/>
            <person name="Reddy T.B.K."/>
            <person name="Daum C."/>
            <person name="Copeland A."/>
            <person name="Chen I.A."/>
            <person name="Ivanova N.N."/>
            <person name="Kyrpides N.C."/>
            <person name="Shapiro N."/>
            <person name="Eloe-Fadrosh E.A."/>
            <person name="Pietrasiak N."/>
        </authorList>
    </citation>
    <scope>NUCLEOTIDE SEQUENCE</scope>
    <source>
        <strain evidence="1">GSE-NOS-MK-12-04C</strain>
    </source>
</reference>
<organism evidence="1 2">
    <name type="scientific">Cyanomargarita calcarea GSE-NOS-MK-12-04C</name>
    <dbReference type="NCBI Taxonomy" id="2839659"/>
    <lineage>
        <taxon>Bacteria</taxon>
        <taxon>Bacillati</taxon>
        <taxon>Cyanobacteriota</taxon>
        <taxon>Cyanophyceae</taxon>
        <taxon>Nostocales</taxon>
        <taxon>Cyanomargaritaceae</taxon>
        <taxon>Cyanomargarita</taxon>
    </lineage>
</organism>
<dbReference type="AlphaFoldDB" id="A0A951UT47"/>
<evidence type="ECO:0000313" key="1">
    <source>
        <dbReference type="EMBL" id="MBW4666510.1"/>
    </source>
</evidence>
<name>A0A951UT47_9CYAN</name>
<accession>A0A951UT47</accession>
<gene>
    <name evidence="1" type="ORF">KME60_03440</name>
</gene>
<evidence type="ECO:0000313" key="2">
    <source>
        <dbReference type="Proteomes" id="UP000729701"/>
    </source>
</evidence>
<proteinExistence type="predicted"/>
<dbReference type="Proteomes" id="UP000729701">
    <property type="component" value="Unassembled WGS sequence"/>
</dbReference>
<sequence length="239" mass="27370">MINFGLCNPPEPIYLYVRAGEDSASSLWYKFNIDTQQTIPVAERGLCGKLQELRLTNKEYKGKTNVKLDIVIQSDELYIVRTGIETNFAKTFLLAIAQFDVSKPLILAVAPGEETVVFARVYDATTKQRIKADWNKDANWAGIIATVQARLGQPEETQPQNRELTPHFNSANLPPNRIDREMLIDETSSLMKRKGIQSDQARHLTMTWYNVKARSLMSDAQLLDFRDRLNHWQPEMAQR</sequence>
<reference evidence="1" key="1">
    <citation type="submission" date="2021-05" db="EMBL/GenBank/DDBJ databases">
        <authorList>
            <person name="Pietrasiak N."/>
            <person name="Ward R."/>
            <person name="Stajich J.E."/>
            <person name="Kurbessoian T."/>
        </authorList>
    </citation>
    <scope>NUCLEOTIDE SEQUENCE</scope>
    <source>
        <strain evidence="1">GSE-NOS-MK-12-04C</strain>
    </source>
</reference>
<protein>
    <submittedName>
        <fullName evidence="1">Uncharacterized protein</fullName>
    </submittedName>
</protein>
<comment type="caution">
    <text evidence="1">The sequence shown here is derived from an EMBL/GenBank/DDBJ whole genome shotgun (WGS) entry which is preliminary data.</text>
</comment>
<dbReference type="EMBL" id="JAHHGZ010000003">
    <property type="protein sequence ID" value="MBW4666510.1"/>
    <property type="molecule type" value="Genomic_DNA"/>
</dbReference>